<keyword evidence="12" id="KW-1185">Reference proteome</keyword>
<feature type="domain" description="Endonuclease/exonuclease/phosphatase" evidence="10">
    <location>
        <begin position="163"/>
        <end position="396"/>
    </location>
</feature>
<evidence type="ECO:0000313" key="11">
    <source>
        <dbReference type="EMBL" id="PWN92806.1"/>
    </source>
</evidence>
<keyword evidence="4 6" id="KW-0460">Magnesium</keyword>
<dbReference type="EC" id="3.1.-.-" evidence="8"/>
<feature type="active site" evidence="5">
    <location>
        <position position="271"/>
    </location>
</feature>
<evidence type="ECO:0000259" key="10">
    <source>
        <dbReference type="Pfam" id="PF03372"/>
    </source>
</evidence>
<dbReference type="NCBIfam" id="TIGR00633">
    <property type="entry name" value="xth"/>
    <property type="match status" value="1"/>
</dbReference>
<dbReference type="GO" id="GO:0008081">
    <property type="term" value="F:phosphoric diester hydrolase activity"/>
    <property type="evidence" value="ECO:0007669"/>
    <property type="project" value="TreeGrafter"/>
</dbReference>
<dbReference type="GO" id="GO:0003906">
    <property type="term" value="F:DNA-(apurinic or apyrimidinic site) endonuclease activity"/>
    <property type="evidence" value="ECO:0007669"/>
    <property type="project" value="TreeGrafter"/>
</dbReference>
<feature type="compositionally biased region" description="Basic and acidic residues" evidence="9">
    <location>
        <begin position="149"/>
        <end position="158"/>
    </location>
</feature>
<evidence type="ECO:0000256" key="7">
    <source>
        <dbReference type="PIRSR" id="PIRSR604808-3"/>
    </source>
</evidence>
<evidence type="ECO:0000256" key="8">
    <source>
        <dbReference type="RuleBase" id="RU362131"/>
    </source>
</evidence>
<feature type="site" description="Interaction with DNA substrate" evidence="7">
    <location>
        <position position="417"/>
    </location>
</feature>
<dbReference type="GO" id="GO:0046872">
    <property type="term" value="F:metal ion binding"/>
    <property type="evidence" value="ECO:0007669"/>
    <property type="project" value="UniProtKB-KW"/>
</dbReference>
<keyword evidence="8" id="KW-0227">DNA damage</keyword>
<feature type="site" description="Transition state stabilizer" evidence="7">
    <location>
        <position position="312"/>
    </location>
</feature>
<dbReference type="CDD" id="cd09087">
    <property type="entry name" value="Ape1-like_AP-endo"/>
    <property type="match status" value="1"/>
</dbReference>
<gene>
    <name evidence="11" type="ORF">FA10DRAFT_263559</name>
</gene>
<evidence type="ECO:0000256" key="2">
    <source>
        <dbReference type="ARBA" id="ARBA00022723"/>
    </source>
</evidence>
<protein>
    <recommendedName>
        <fullName evidence="8">DNA-(apurinic or apyrimidinic site) endonuclease</fullName>
        <ecNumber evidence="8">3.1.-.-</ecNumber>
    </recommendedName>
</protein>
<dbReference type="Pfam" id="PF03372">
    <property type="entry name" value="Exo_endo_phos"/>
    <property type="match status" value="1"/>
</dbReference>
<comment type="similarity">
    <text evidence="1 8">Belongs to the DNA repair enzymes AP/ExoA family.</text>
</comment>
<dbReference type="PANTHER" id="PTHR22748">
    <property type="entry name" value="AP ENDONUCLEASE"/>
    <property type="match status" value="1"/>
</dbReference>
<evidence type="ECO:0000256" key="3">
    <source>
        <dbReference type="ARBA" id="ARBA00022801"/>
    </source>
</evidence>
<feature type="compositionally biased region" description="Low complexity" evidence="9">
    <location>
        <begin position="105"/>
        <end position="117"/>
    </location>
</feature>
<dbReference type="AlphaFoldDB" id="A0A316YUS3"/>
<dbReference type="PANTHER" id="PTHR22748:SF6">
    <property type="entry name" value="DNA-(APURINIC OR APYRIMIDINIC SITE) ENDONUCLEASE"/>
    <property type="match status" value="1"/>
</dbReference>
<evidence type="ECO:0000256" key="4">
    <source>
        <dbReference type="ARBA" id="ARBA00022842"/>
    </source>
</evidence>
<feature type="binding site" evidence="6">
    <location>
        <position position="166"/>
    </location>
    <ligand>
        <name>Mg(2+)</name>
        <dbReference type="ChEBI" id="CHEBI:18420"/>
        <label>1</label>
    </ligand>
</feature>
<dbReference type="PROSITE" id="PS51435">
    <property type="entry name" value="AP_NUCLEASE_F1_4"/>
    <property type="match status" value="1"/>
</dbReference>
<dbReference type="Proteomes" id="UP000245768">
    <property type="component" value="Unassembled WGS sequence"/>
</dbReference>
<feature type="region of interest" description="Disordered" evidence="9">
    <location>
        <begin position="1"/>
        <end position="158"/>
    </location>
</feature>
<feature type="active site" description="Proton donor/acceptor" evidence="5">
    <location>
        <position position="310"/>
    </location>
</feature>
<dbReference type="GeneID" id="37042183"/>
<dbReference type="RefSeq" id="XP_025380004.1">
    <property type="nucleotide sequence ID" value="XM_025520267.1"/>
</dbReference>
<keyword evidence="3" id="KW-0378">Hydrolase</keyword>
<feature type="active site" description="Proton acceptor" evidence="5">
    <location>
        <position position="417"/>
    </location>
</feature>
<dbReference type="InParanoid" id="A0A316YUS3"/>
<dbReference type="SUPFAM" id="SSF56219">
    <property type="entry name" value="DNase I-like"/>
    <property type="match status" value="1"/>
</dbReference>
<comment type="cofactor">
    <cofactor evidence="6 8">
        <name>Mg(2+)</name>
        <dbReference type="ChEBI" id="CHEBI:18420"/>
    </cofactor>
    <cofactor evidence="6 8">
        <name>Mn(2+)</name>
        <dbReference type="ChEBI" id="CHEBI:29035"/>
    </cofactor>
    <text evidence="6 8">Probably binds two magnesium or manganese ions per subunit.</text>
</comment>
<dbReference type="EMBL" id="KZ819634">
    <property type="protein sequence ID" value="PWN92806.1"/>
    <property type="molecule type" value="Genomic_DNA"/>
</dbReference>
<keyword evidence="6" id="KW-0464">Manganese</keyword>
<evidence type="ECO:0000256" key="1">
    <source>
        <dbReference type="ARBA" id="ARBA00007092"/>
    </source>
</evidence>
<feature type="binding site" evidence="6">
    <location>
        <position position="310"/>
    </location>
    <ligand>
        <name>Mg(2+)</name>
        <dbReference type="ChEBI" id="CHEBI:18420"/>
        <label>1</label>
    </ligand>
</feature>
<feature type="binding site" evidence="6">
    <location>
        <position position="312"/>
    </location>
    <ligand>
        <name>Mg(2+)</name>
        <dbReference type="ChEBI" id="CHEBI:18420"/>
        <label>1</label>
    </ligand>
</feature>
<feature type="compositionally biased region" description="Basic residues" evidence="9">
    <location>
        <begin position="82"/>
        <end position="91"/>
    </location>
</feature>
<evidence type="ECO:0000256" key="6">
    <source>
        <dbReference type="PIRSR" id="PIRSR604808-2"/>
    </source>
</evidence>
<evidence type="ECO:0000256" key="5">
    <source>
        <dbReference type="PIRSR" id="PIRSR604808-1"/>
    </source>
</evidence>
<dbReference type="InterPro" id="IPR005135">
    <property type="entry name" value="Endo/exonuclease/phosphatase"/>
</dbReference>
<accession>A0A316YUS3</accession>
<dbReference type="STRING" id="215250.A0A316YUS3"/>
<name>A0A316YUS3_9BASI</name>
<proteinExistence type="inferred from homology"/>
<organism evidence="11 12">
    <name type="scientific">Acaromyces ingoldii</name>
    <dbReference type="NCBI Taxonomy" id="215250"/>
    <lineage>
        <taxon>Eukaryota</taxon>
        <taxon>Fungi</taxon>
        <taxon>Dikarya</taxon>
        <taxon>Basidiomycota</taxon>
        <taxon>Ustilaginomycotina</taxon>
        <taxon>Exobasidiomycetes</taxon>
        <taxon>Exobasidiales</taxon>
        <taxon>Cryptobasidiaceae</taxon>
        <taxon>Acaromyces</taxon>
    </lineage>
</organism>
<reference evidence="11" key="1">
    <citation type="journal article" date="2018" name="Mol. Biol. Evol.">
        <title>Broad Genomic Sampling Reveals a Smut Pathogenic Ancestry of the Fungal Clade Ustilaginomycotina.</title>
        <authorList>
            <person name="Kijpornyongpan T."/>
            <person name="Mondo S.J."/>
            <person name="Barry K."/>
            <person name="Sandor L."/>
            <person name="Lee J."/>
            <person name="Lipzen A."/>
            <person name="Pangilinan J."/>
            <person name="LaButti K."/>
            <person name="Hainaut M."/>
            <person name="Henrissat B."/>
            <person name="Grigoriev I.V."/>
            <person name="Spatafora J.W."/>
            <person name="Aime M.C."/>
        </authorList>
    </citation>
    <scope>NUCLEOTIDE SEQUENCE [LARGE SCALE GENOMIC DNA]</scope>
    <source>
        <strain evidence="11">MCA 4198</strain>
    </source>
</reference>
<keyword evidence="2 6" id="KW-0479">Metal-binding</keyword>
<evidence type="ECO:0000256" key="9">
    <source>
        <dbReference type="SAM" id="MobiDB-lite"/>
    </source>
</evidence>
<dbReference type="GO" id="GO:0005634">
    <property type="term" value="C:nucleus"/>
    <property type="evidence" value="ECO:0007669"/>
    <property type="project" value="TreeGrafter"/>
</dbReference>
<feature type="binding site" evidence="6">
    <location>
        <position position="194"/>
    </location>
    <ligand>
        <name>Mg(2+)</name>
        <dbReference type="ChEBI" id="CHEBI:18420"/>
        <label>1</label>
    </ligand>
</feature>
<dbReference type="InterPro" id="IPR036691">
    <property type="entry name" value="Endo/exonu/phosph_ase_sf"/>
</dbReference>
<feature type="compositionally biased region" description="Low complexity" evidence="9">
    <location>
        <begin position="1"/>
        <end position="14"/>
    </location>
</feature>
<dbReference type="InterPro" id="IPR004808">
    <property type="entry name" value="AP_endonuc_1"/>
</dbReference>
<dbReference type="GO" id="GO:0008311">
    <property type="term" value="F:double-stranded DNA 3'-5' DNA exonuclease activity"/>
    <property type="evidence" value="ECO:0007669"/>
    <property type="project" value="TreeGrafter"/>
</dbReference>
<feature type="binding site" evidence="6">
    <location>
        <position position="417"/>
    </location>
    <ligand>
        <name>Mg(2+)</name>
        <dbReference type="ChEBI" id="CHEBI:18420"/>
        <label>1</label>
    </ligand>
</feature>
<dbReference type="Gene3D" id="3.60.10.10">
    <property type="entry name" value="Endonuclease/exonuclease/phosphatase"/>
    <property type="match status" value="1"/>
</dbReference>
<dbReference type="GO" id="GO:0006284">
    <property type="term" value="P:base-excision repair"/>
    <property type="evidence" value="ECO:0007669"/>
    <property type="project" value="TreeGrafter"/>
</dbReference>
<feature type="compositionally biased region" description="Basic and acidic residues" evidence="9">
    <location>
        <begin position="92"/>
        <end position="102"/>
    </location>
</feature>
<dbReference type="OrthoDB" id="498125at2759"/>
<keyword evidence="8" id="KW-0234">DNA repair</keyword>
<feature type="binding site" evidence="6">
    <location>
        <position position="416"/>
    </location>
    <ligand>
        <name>Mg(2+)</name>
        <dbReference type="ChEBI" id="CHEBI:18420"/>
        <label>1</label>
    </ligand>
</feature>
<sequence>MPPKRAAATKAAAESKTKANGAGPSKPEAGKAKVAKASGDGDGAADGPAGPAQKKQRTTKEAAVKDAEEEPAAKPAAPTSPKKGKAQKKSQPKGEDEQEAKSGEPPAATAAAAAAHPSAPPPGGSKMDTTAPEELPRNTSVPDPLSFEGDEKSKKQDGDVRIASWNVTSFKSVLTKGFMRYVEAEQADVLFLSETKCNDVPMHPRLSEIYPYQTWGIGLKKGYGGVALLSKQKPLKVTTGLATSAGEDSPQDTKGRLITAEFSNYILAGTYVVNAGEGLKTMPQKQAWNAAFARHLKECDERKPTIWTGDLNVVLDSRDLSAASKKWNKSPGYTAIECSHHRAVLAGTAVEGAKPYVDMWRELHPDAVGHYSYYGYRGNCRVKGIGWRLDSFIVPERIKGKVRAVEIRHSVWGASDHTPVYMDIKGPL</sequence>
<feature type="site" description="Important for catalytic activity" evidence="7">
    <location>
        <position position="390"/>
    </location>
</feature>
<evidence type="ECO:0000313" key="12">
    <source>
        <dbReference type="Proteomes" id="UP000245768"/>
    </source>
</evidence>